<keyword evidence="2" id="KW-1185">Reference proteome</keyword>
<gene>
    <name evidence="1" type="ORF">SCP_0214550</name>
</gene>
<organism evidence="1 2">
    <name type="scientific">Sparassis crispa</name>
    <dbReference type="NCBI Taxonomy" id="139825"/>
    <lineage>
        <taxon>Eukaryota</taxon>
        <taxon>Fungi</taxon>
        <taxon>Dikarya</taxon>
        <taxon>Basidiomycota</taxon>
        <taxon>Agaricomycotina</taxon>
        <taxon>Agaricomycetes</taxon>
        <taxon>Polyporales</taxon>
        <taxon>Sparassidaceae</taxon>
        <taxon>Sparassis</taxon>
    </lineage>
</organism>
<accession>A0A401GDJ0</accession>
<evidence type="ECO:0000313" key="2">
    <source>
        <dbReference type="Proteomes" id="UP000287166"/>
    </source>
</evidence>
<dbReference type="InParanoid" id="A0A401GDJ0"/>
<evidence type="ECO:0000313" key="1">
    <source>
        <dbReference type="EMBL" id="GBE80244.1"/>
    </source>
</evidence>
<dbReference type="AlphaFoldDB" id="A0A401GDJ0"/>
<name>A0A401GDJ0_9APHY</name>
<sequence>MSQCMYFNSCIPLPADLRGGDTDTAVARPAQNAARLRDAVDWEDGRGGPTALSALAAGFCPDLRGSSRTWVVLPGLVWFFPDLRGSARTYTIRQALRIGMRPTACERFAVDRSSSKDHVDRPLQKLRSQRGLRNQMVQKFRWIGATVPPSRAA</sequence>
<dbReference type="GeneID" id="38777161"/>
<protein>
    <submittedName>
        <fullName evidence="1">Uncharacterized protein</fullName>
    </submittedName>
</protein>
<reference evidence="1 2" key="1">
    <citation type="journal article" date="2018" name="Sci. Rep.">
        <title>Genome sequence of the cauliflower mushroom Sparassis crispa (Hanabiratake) and its association with beneficial usage.</title>
        <authorList>
            <person name="Kiyama R."/>
            <person name="Furutani Y."/>
            <person name="Kawaguchi K."/>
            <person name="Nakanishi T."/>
        </authorList>
    </citation>
    <scope>NUCLEOTIDE SEQUENCE [LARGE SCALE GENOMIC DNA]</scope>
</reference>
<dbReference type="Proteomes" id="UP000287166">
    <property type="component" value="Unassembled WGS sequence"/>
</dbReference>
<dbReference type="RefSeq" id="XP_027611157.1">
    <property type="nucleotide sequence ID" value="XM_027755356.1"/>
</dbReference>
<comment type="caution">
    <text evidence="1">The sequence shown here is derived from an EMBL/GenBank/DDBJ whole genome shotgun (WGS) entry which is preliminary data.</text>
</comment>
<proteinExistence type="predicted"/>
<dbReference type="EMBL" id="BFAD01000002">
    <property type="protein sequence ID" value="GBE80244.1"/>
    <property type="molecule type" value="Genomic_DNA"/>
</dbReference>